<organism evidence="1 2">
    <name type="scientific">Streptosporangium nondiastaticum</name>
    <dbReference type="NCBI Taxonomy" id="35764"/>
    <lineage>
        <taxon>Bacteria</taxon>
        <taxon>Bacillati</taxon>
        <taxon>Actinomycetota</taxon>
        <taxon>Actinomycetes</taxon>
        <taxon>Streptosporangiales</taxon>
        <taxon>Streptosporangiaceae</taxon>
        <taxon>Streptosporangium</taxon>
    </lineage>
</organism>
<dbReference type="InterPro" id="IPR021903">
    <property type="entry name" value="DUF3515"/>
</dbReference>
<dbReference type="OrthoDB" id="3213819at2"/>
<comment type="caution">
    <text evidence="1">The sequence shown here is derived from an EMBL/GenBank/DDBJ whole genome shotgun (WGS) entry which is preliminary data.</text>
</comment>
<dbReference type="AlphaFoldDB" id="A0A9X7PFI6"/>
<dbReference type="EMBL" id="PXWG01000093">
    <property type="protein sequence ID" value="PSJ25972.1"/>
    <property type="molecule type" value="Genomic_DNA"/>
</dbReference>
<reference evidence="1 2" key="1">
    <citation type="submission" date="2018-03" db="EMBL/GenBank/DDBJ databases">
        <title>Chitinolytic properties of Streptosporangium nondiastaticum TBG75A20.</title>
        <authorList>
            <person name="Gayathri V."/>
            <person name="Shiburaj S."/>
        </authorList>
    </citation>
    <scope>NUCLEOTIDE SEQUENCE [LARGE SCALE GENOMIC DNA]</scope>
    <source>
        <strain evidence="1 2">TBG75A20</strain>
    </source>
</reference>
<sequence length="188" mass="19781">MQCDPASFVPAAPPYDHPVKTWLRRLRALPVAAALLAVAGSASVSGAAARAVPRPPAQEAAHCRALHAELPETVAGLKRGALRPASEFTAQWGAPAVLLRCGVSRPDALTYGSKSFDRYAPAWDIGGIEWFAEPQSGGGVRFLATHRAAWVEVTLPKQYAGGSGATDGTDVLAELASRIRKTIPEGYV</sequence>
<accession>A0A9X7PFI6</accession>
<dbReference type="Pfam" id="PF12028">
    <property type="entry name" value="DUF3515"/>
    <property type="match status" value="1"/>
</dbReference>
<name>A0A9X7PFI6_9ACTN</name>
<protein>
    <submittedName>
        <fullName evidence="1">DUF3515 domain-containing protein</fullName>
    </submittedName>
</protein>
<proteinExistence type="predicted"/>
<keyword evidence="2" id="KW-1185">Reference proteome</keyword>
<dbReference type="Proteomes" id="UP000242427">
    <property type="component" value="Unassembled WGS sequence"/>
</dbReference>
<evidence type="ECO:0000313" key="2">
    <source>
        <dbReference type="Proteomes" id="UP000242427"/>
    </source>
</evidence>
<gene>
    <name evidence="1" type="ORF">B7P34_25395</name>
</gene>
<evidence type="ECO:0000313" key="1">
    <source>
        <dbReference type="EMBL" id="PSJ25972.1"/>
    </source>
</evidence>